<dbReference type="AlphaFoldDB" id="A0A1F7FLF1"/>
<protein>
    <submittedName>
        <fullName evidence="1">Uncharacterized protein</fullName>
    </submittedName>
</protein>
<organism evidence="1 2">
    <name type="scientific">Candidatus Raymondbacteria bacterium RIFOXYD12_FULL_49_13</name>
    <dbReference type="NCBI Taxonomy" id="1817890"/>
    <lineage>
        <taxon>Bacteria</taxon>
        <taxon>Raymondiibacteriota</taxon>
    </lineage>
</organism>
<evidence type="ECO:0000313" key="1">
    <source>
        <dbReference type="EMBL" id="OGK07282.1"/>
    </source>
</evidence>
<dbReference type="EMBL" id="MFYX01000011">
    <property type="protein sequence ID" value="OGK07282.1"/>
    <property type="molecule type" value="Genomic_DNA"/>
</dbReference>
<name>A0A1F7FLF1_UNCRA</name>
<sequence length="66" mass="6921">MLWMDPVAFDLKNAGGGAGTPGGIAVMAHPPIVPGKESVEFFKALVEYSDALALADRTNSHSMGYI</sequence>
<reference evidence="1 2" key="1">
    <citation type="journal article" date="2016" name="Nat. Commun.">
        <title>Thousands of microbial genomes shed light on interconnected biogeochemical processes in an aquifer system.</title>
        <authorList>
            <person name="Anantharaman K."/>
            <person name="Brown C.T."/>
            <person name="Hug L.A."/>
            <person name="Sharon I."/>
            <person name="Castelle C.J."/>
            <person name="Probst A.J."/>
            <person name="Thomas B.C."/>
            <person name="Singh A."/>
            <person name="Wilkins M.J."/>
            <person name="Karaoz U."/>
            <person name="Brodie E.L."/>
            <person name="Williams K.H."/>
            <person name="Hubbard S.S."/>
            <person name="Banfield J.F."/>
        </authorList>
    </citation>
    <scope>NUCLEOTIDE SEQUENCE [LARGE SCALE GENOMIC DNA]</scope>
</reference>
<evidence type="ECO:0000313" key="2">
    <source>
        <dbReference type="Proteomes" id="UP000179243"/>
    </source>
</evidence>
<dbReference type="Proteomes" id="UP000179243">
    <property type="component" value="Unassembled WGS sequence"/>
</dbReference>
<accession>A0A1F7FLF1</accession>
<proteinExistence type="predicted"/>
<gene>
    <name evidence="1" type="ORF">A2519_14240</name>
</gene>
<comment type="caution">
    <text evidence="1">The sequence shown here is derived from an EMBL/GenBank/DDBJ whole genome shotgun (WGS) entry which is preliminary data.</text>
</comment>